<dbReference type="PANTHER" id="PTHR43096">
    <property type="entry name" value="DNAJ HOMOLOG 1, MITOCHONDRIAL-RELATED"/>
    <property type="match status" value="1"/>
</dbReference>
<sequence>MNSESDFVDYYDTLKADFYADARTLEIAYHFYAKMFHPDNAATADVDKFGEIVAAYEVLRDADRRADYDLKYIEVFGRPPDPDAPEAEFFVDQETASRDDEIHAEILFALYKRRRAKASDPGVIGWILQEKLGCTEDQFEFYVWYLRSKGYLEVTQEGSLAITILGVEHVIAMSRESVKEKLLLSHAANQSDGAGAMPRA</sequence>
<dbReference type="PROSITE" id="PS50076">
    <property type="entry name" value="DNAJ_2"/>
    <property type="match status" value="1"/>
</dbReference>
<dbReference type="GO" id="GO:0042026">
    <property type="term" value="P:protein refolding"/>
    <property type="evidence" value="ECO:0007669"/>
    <property type="project" value="TreeGrafter"/>
</dbReference>
<dbReference type="CDD" id="cd06257">
    <property type="entry name" value="DnaJ"/>
    <property type="match status" value="1"/>
</dbReference>
<accession>A0A850H2Q1</accession>
<organism evidence="3 4">
    <name type="scientific">Qipengyuania atrilutea</name>
    <dbReference type="NCBI Taxonomy" id="2744473"/>
    <lineage>
        <taxon>Bacteria</taxon>
        <taxon>Pseudomonadati</taxon>
        <taxon>Pseudomonadota</taxon>
        <taxon>Alphaproteobacteria</taxon>
        <taxon>Sphingomonadales</taxon>
        <taxon>Erythrobacteraceae</taxon>
        <taxon>Qipengyuania</taxon>
    </lineage>
</organism>
<dbReference type="InterPro" id="IPR036869">
    <property type="entry name" value="J_dom_sf"/>
</dbReference>
<reference evidence="3 4" key="1">
    <citation type="submission" date="2020-06" db="EMBL/GenBank/DDBJ databases">
        <title>Altererythrobacter sp. HHU K3-1.</title>
        <authorList>
            <person name="Zhang D."/>
            <person name="Xue H."/>
        </authorList>
    </citation>
    <scope>NUCLEOTIDE SEQUENCE [LARGE SCALE GENOMIC DNA]</scope>
    <source>
        <strain evidence="3 4">HHU K3-1</strain>
    </source>
</reference>
<dbReference type="AlphaFoldDB" id="A0A850H2Q1"/>
<dbReference type="SUPFAM" id="SSF46565">
    <property type="entry name" value="Chaperone J-domain"/>
    <property type="match status" value="1"/>
</dbReference>
<dbReference type="GO" id="GO:0005737">
    <property type="term" value="C:cytoplasm"/>
    <property type="evidence" value="ECO:0007669"/>
    <property type="project" value="TreeGrafter"/>
</dbReference>
<dbReference type="EMBL" id="JABWGV010000001">
    <property type="protein sequence ID" value="NVD44178.1"/>
    <property type="molecule type" value="Genomic_DNA"/>
</dbReference>
<name>A0A850H2Q1_9SPHN</name>
<dbReference type="PANTHER" id="PTHR43096:SF52">
    <property type="entry name" value="DNAJ HOMOLOG 1, MITOCHONDRIAL-RELATED"/>
    <property type="match status" value="1"/>
</dbReference>
<keyword evidence="1" id="KW-0143">Chaperone</keyword>
<dbReference type="Proteomes" id="UP000561438">
    <property type="component" value="Unassembled WGS sequence"/>
</dbReference>
<comment type="caution">
    <text evidence="3">The sequence shown here is derived from an EMBL/GenBank/DDBJ whole genome shotgun (WGS) entry which is preliminary data.</text>
</comment>
<evidence type="ECO:0000256" key="1">
    <source>
        <dbReference type="ARBA" id="ARBA00023186"/>
    </source>
</evidence>
<dbReference type="Pfam" id="PF00226">
    <property type="entry name" value="DnaJ"/>
    <property type="match status" value="1"/>
</dbReference>
<protein>
    <submittedName>
        <fullName evidence="3">DnaJ domain-containing protein</fullName>
    </submittedName>
</protein>
<keyword evidence="4" id="KW-1185">Reference proteome</keyword>
<dbReference type="RefSeq" id="WP_176266444.1">
    <property type="nucleotide sequence ID" value="NZ_JABWGV010000001.1"/>
</dbReference>
<dbReference type="InterPro" id="IPR001623">
    <property type="entry name" value="DnaJ_domain"/>
</dbReference>
<proteinExistence type="predicted"/>
<feature type="domain" description="J" evidence="2">
    <location>
        <begin position="9"/>
        <end position="72"/>
    </location>
</feature>
<evidence type="ECO:0000313" key="4">
    <source>
        <dbReference type="Proteomes" id="UP000561438"/>
    </source>
</evidence>
<gene>
    <name evidence="3" type="ORF">HUV48_03980</name>
</gene>
<dbReference type="SMART" id="SM00271">
    <property type="entry name" value="DnaJ"/>
    <property type="match status" value="1"/>
</dbReference>
<evidence type="ECO:0000313" key="3">
    <source>
        <dbReference type="EMBL" id="NVD44178.1"/>
    </source>
</evidence>
<dbReference type="Gene3D" id="1.10.287.110">
    <property type="entry name" value="DnaJ domain"/>
    <property type="match status" value="1"/>
</dbReference>
<evidence type="ECO:0000259" key="2">
    <source>
        <dbReference type="PROSITE" id="PS50076"/>
    </source>
</evidence>
<dbReference type="GO" id="GO:0051082">
    <property type="term" value="F:unfolded protein binding"/>
    <property type="evidence" value="ECO:0007669"/>
    <property type="project" value="TreeGrafter"/>
</dbReference>